<dbReference type="SUPFAM" id="SSF69279">
    <property type="entry name" value="Phage tail proteins"/>
    <property type="match status" value="1"/>
</dbReference>
<sequence>MSSVGRPARSPDYRLAINGQQITPRVRGRLQRLTLTDRRGLEADQLDIVLTDDDGQLALPRRGVEIHVAIGWTGEPLTQRGTFIVDEVEHSGAPDRLSIRASSANLRGQFPVKRTQSWHRTTIGDIVTTIAKRHDLSPSIGQALRVVGIPHIDQTEESDINFLTRLAERYDAVATVKAGNLLFIPAGQATTATGLEIPPIIIRRQDGDQHRYSVSDRDSYSGVIASWHDADGAEKRDVIAGSDENAKRLRPTYASADDALAAAKSEWQRLQRGTGEFSLNLAEGRADIYPETPARCVGWKREIEETEWLLVEVRHDIGDGGYTSSLQFETKAPS</sequence>
<accession>A0ABZ3CV82</accession>
<proteinExistence type="predicted"/>
<evidence type="ECO:0000313" key="1">
    <source>
        <dbReference type="EMBL" id="XAD54961.1"/>
    </source>
</evidence>
<keyword evidence="2" id="KW-1185">Reference proteome</keyword>
<protein>
    <submittedName>
        <fullName evidence="1">Phage late control D family protein</fullName>
    </submittedName>
</protein>
<reference evidence="1 2" key="1">
    <citation type="submission" date="2024-04" db="EMBL/GenBank/DDBJ databases">
        <title>Salinicola lusitanus LLJ914,a marine bacterium isolated from the Okinawa Trough.</title>
        <authorList>
            <person name="Li J."/>
        </authorList>
    </citation>
    <scope>NUCLEOTIDE SEQUENCE [LARGE SCALE GENOMIC DNA]</scope>
    <source>
        <strain evidence="1 2">LLJ914</strain>
    </source>
</reference>
<dbReference type="Proteomes" id="UP001453229">
    <property type="component" value="Chromosome"/>
</dbReference>
<name>A0ABZ3CV82_9GAMM</name>
<dbReference type="PANTHER" id="PTHR35862">
    <property type="entry name" value="FELS-2 PROPHAGE PROTEIN"/>
    <property type="match status" value="1"/>
</dbReference>
<dbReference type="PANTHER" id="PTHR35862:SF3">
    <property type="entry name" value="FELS-2 PROPHAGE PROTEIN"/>
    <property type="match status" value="1"/>
</dbReference>
<dbReference type="EMBL" id="CP151919">
    <property type="protein sequence ID" value="XAD54961.1"/>
    <property type="molecule type" value="Genomic_DNA"/>
</dbReference>
<dbReference type="InterPro" id="IPR052726">
    <property type="entry name" value="Phage_Baseplate_Hub"/>
</dbReference>
<gene>
    <name evidence="1" type="ORF">AAGT95_02995</name>
</gene>
<dbReference type="RefSeq" id="WP_342595490.1">
    <property type="nucleotide sequence ID" value="NZ_CP151919.1"/>
</dbReference>
<dbReference type="Pfam" id="PF05954">
    <property type="entry name" value="Phage_GPD"/>
    <property type="match status" value="1"/>
</dbReference>
<evidence type="ECO:0000313" key="2">
    <source>
        <dbReference type="Proteomes" id="UP001453229"/>
    </source>
</evidence>
<organism evidence="1 2">
    <name type="scientific">Salinicola lusitanus</name>
    <dbReference type="NCBI Taxonomy" id="1949085"/>
    <lineage>
        <taxon>Bacteria</taxon>
        <taxon>Pseudomonadati</taxon>
        <taxon>Pseudomonadota</taxon>
        <taxon>Gammaproteobacteria</taxon>
        <taxon>Oceanospirillales</taxon>
        <taxon>Halomonadaceae</taxon>
        <taxon>Salinicola</taxon>
    </lineage>
</organism>